<feature type="domain" description="TNase-like" evidence="1">
    <location>
        <begin position="59"/>
        <end position="187"/>
    </location>
</feature>
<proteinExistence type="predicted"/>
<dbReference type="EMBL" id="DVLF01000147">
    <property type="protein sequence ID" value="HIT50301.1"/>
    <property type="molecule type" value="Genomic_DNA"/>
</dbReference>
<dbReference type="PROSITE" id="PS51257">
    <property type="entry name" value="PROKAR_LIPOPROTEIN"/>
    <property type="match status" value="1"/>
</dbReference>
<dbReference type="Pfam" id="PF18942">
    <property type="entry name" value="DUF5689"/>
    <property type="match status" value="1"/>
</dbReference>
<evidence type="ECO:0000313" key="2">
    <source>
        <dbReference type="EMBL" id="HIT50301.1"/>
    </source>
</evidence>
<protein>
    <submittedName>
        <fullName evidence="2">Thermonuclease family protein</fullName>
    </submittedName>
</protein>
<dbReference type="InterPro" id="IPR043744">
    <property type="entry name" value="DUF5689"/>
</dbReference>
<sequence length="416" mass="46617">MKYVQKGLGVLLLFAMGLILFSCGDKTVDYTSKLKLTNDFAGKEFVKDGIGEVTLYEKVDGDTAWFLSGNTEVKIRFTSVDTPESTGQIEAWGKAASNFTGNILDNAETIVLEASDGKKAEVDTTGSRYMAFVWYRMDEQSEFRNLNLELVQNGFSKSKVTEGSKYQDDFNAAATQAMKQKLHVWSSEKDPDYDDSDGVELTIKDVYENAENYLGRRVNFEAVVARVDNNYAYVQNEVDGTTYGMLVYLGYDAMLPYAFRRGYKLRVHGFVQVYNGMYQISGCMYDLFEEGSTSSKYAKYVRVLAKDQEVTPIEVTAETLKDQKIRTLVTISDLEVSSIYTSDDFVVDTIAQQMTITCLSPKGDVQLRTSALYDQGNPVTEEFFRNKSMESVTGIVTTYNGKVQILVVAVGDVVFQ</sequence>
<dbReference type="PROSITE" id="PS50830">
    <property type="entry name" value="TNASE_3"/>
    <property type="match status" value="1"/>
</dbReference>
<gene>
    <name evidence="2" type="ORF">IAD46_04670</name>
</gene>
<dbReference type="SUPFAM" id="SSF50199">
    <property type="entry name" value="Staphylococcal nuclease"/>
    <property type="match status" value="1"/>
</dbReference>
<accession>A0A9D1GSS8</accession>
<dbReference type="Proteomes" id="UP000886758">
    <property type="component" value="Unassembled WGS sequence"/>
</dbReference>
<dbReference type="InterPro" id="IPR035437">
    <property type="entry name" value="SNase_OB-fold_sf"/>
</dbReference>
<dbReference type="InterPro" id="IPR016071">
    <property type="entry name" value="Staphylococal_nuclease_OB-fold"/>
</dbReference>
<reference evidence="2" key="2">
    <citation type="journal article" date="2021" name="PeerJ">
        <title>Extensive microbial diversity within the chicken gut microbiome revealed by metagenomics and culture.</title>
        <authorList>
            <person name="Gilroy R."/>
            <person name="Ravi A."/>
            <person name="Getino M."/>
            <person name="Pursley I."/>
            <person name="Horton D.L."/>
            <person name="Alikhan N.F."/>
            <person name="Baker D."/>
            <person name="Gharbi K."/>
            <person name="Hall N."/>
            <person name="Watson M."/>
            <person name="Adriaenssens E.M."/>
            <person name="Foster-Nyarko E."/>
            <person name="Jarju S."/>
            <person name="Secka A."/>
            <person name="Antonio M."/>
            <person name="Oren A."/>
            <person name="Chaudhuri R.R."/>
            <person name="La Ragione R."/>
            <person name="Hildebrand F."/>
            <person name="Pallen M.J."/>
        </authorList>
    </citation>
    <scope>NUCLEOTIDE SEQUENCE</scope>
    <source>
        <strain evidence="2">ChiW17-6978</strain>
    </source>
</reference>
<name>A0A9D1GSS8_9MOLU</name>
<organism evidence="2 3">
    <name type="scientific">Candidatus Pelethenecus faecipullorum</name>
    <dbReference type="NCBI Taxonomy" id="2840900"/>
    <lineage>
        <taxon>Bacteria</taxon>
        <taxon>Bacillati</taxon>
        <taxon>Mycoplasmatota</taxon>
        <taxon>Mollicutes</taxon>
        <taxon>Candidatus Pelethenecus</taxon>
    </lineage>
</organism>
<dbReference type="SMART" id="SM00318">
    <property type="entry name" value="SNc"/>
    <property type="match status" value="1"/>
</dbReference>
<reference evidence="2" key="1">
    <citation type="submission" date="2020-10" db="EMBL/GenBank/DDBJ databases">
        <authorList>
            <person name="Gilroy R."/>
        </authorList>
    </citation>
    <scope>NUCLEOTIDE SEQUENCE</scope>
    <source>
        <strain evidence="2">ChiW17-6978</strain>
    </source>
</reference>
<evidence type="ECO:0000259" key="1">
    <source>
        <dbReference type="PROSITE" id="PS50830"/>
    </source>
</evidence>
<comment type="caution">
    <text evidence="2">The sequence shown here is derived from an EMBL/GenBank/DDBJ whole genome shotgun (WGS) entry which is preliminary data.</text>
</comment>
<dbReference type="AlphaFoldDB" id="A0A9D1GSS8"/>
<evidence type="ECO:0000313" key="3">
    <source>
        <dbReference type="Proteomes" id="UP000886758"/>
    </source>
</evidence>
<dbReference type="Pfam" id="PF00565">
    <property type="entry name" value="SNase"/>
    <property type="match status" value="1"/>
</dbReference>
<dbReference type="Gene3D" id="2.40.50.90">
    <property type="match status" value="1"/>
</dbReference>